<protein>
    <recommendedName>
        <fullName evidence="5">DUF2721 domain-containing protein</fullName>
    </recommendedName>
</protein>
<evidence type="ECO:0000313" key="3">
    <source>
        <dbReference type="EMBL" id="MFC3833489.1"/>
    </source>
</evidence>
<sequence>MDWLTWVLGFVGTVVAGLITNALSDAIKKGRRWLQEWSRERATRAALDDAQRAARLAGQTQRLVAWSANIILSALMLFSLIGATLLFSQYVDAGLPRTILHICVTVLIIMLAVFLGTAIRILDQVLEHIRQQDDQNPPSAPPGPLPPPSAQPAAPVSAPTSDAAPR</sequence>
<organism evidence="3 4">
    <name type="scientific">Deinococcus rufus</name>
    <dbReference type="NCBI Taxonomy" id="2136097"/>
    <lineage>
        <taxon>Bacteria</taxon>
        <taxon>Thermotogati</taxon>
        <taxon>Deinococcota</taxon>
        <taxon>Deinococci</taxon>
        <taxon>Deinococcales</taxon>
        <taxon>Deinococcaceae</taxon>
        <taxon>Deinococcus</taxon>
    </lineage>
</organism>
<feature type="transmembrane region" description="Helical" evidence="2">
    <location>
        <begin position="99"/>
        <end position="122"/>
    </location>
</feature>
<feature type="transmembrane region" description="Helical" evidence="2">
    <location>
        <begin position="63"/>
        <end position="87"/>
    </location>
</feature>
<evidence type="ECO:0000256" key="2">
    <source>
        <dbReference type="SAM" id="Phobius"/>
    </source>
</evidence>
<reference evidence="4" key="1">
    <citation type="journal article" date="2019" name="Int. J. Syst. Evol. Microbiol.">
        <title>The Global Catalogue of Microorganisms (GCM) 10K type strain sequencing project: providing services to taxonomists for standard genome sequencing and annotation.</title>
        <authorList>
            <consortium name="The Broad Institute Genomics Platform"/>
            <consortium name="The Broad Institute Genome Sequencing Center for Infectious Disease"/>
            <person name="Wu L."/>
            <person name="Ma J."/>
        </authorList>
    </citation>
    <scope>NUCLEOTIDE SEQUENCE [LARGE SCALE GENOMIC DNA]</scope>
    <source>
        <strain evidence="4">CCTCC AB 2017081</strain>
    </source>
</reference>
<evidence type="ECO:0000313" key="4">
    <source>
        <dbReference type="Proteomes" id="UP001595803"/>
    </source>
</evidence>
<proteinExistence type="predicted"/>
<evidence type="ECO:0008006" key="5">
    <source>
        <dbReference type="Google" id="ProtNLM"/>
    </source>
</evidence>
<feature type="compositionally biased region" description="Pro residues" evidence="1">
    <location>
        <begin position="138"/>
        <end position="150"/>
    </location>
</feature>
<keyword evidence="4" id="KW-1185">Reference proteome</keyword>
<dbReference type="EMBL" id="JBHRZG010000011">
    <property type="protein sequence ID" value="MFC3833489.1"/>
    <property type="molecule type" value="Genomic_DNA"/>
</dbReference>
<keyword evidence="2" id="KW-0472">Membrane</keyword>
<feature type="transmembrane region" description="Helical" evidence="2">
    <location>
        <begin position="6"/>
        <end position="24"/>
    </location>
</feature>
<keyword evidence="2" id="KW-1133">Transmembrane helix</keyword>
<feature type="compositionally biased region" description="Low complexity" evidence="1">
    <location>
        <begin position="151"/>
        <end position="166"/>
    </location>
</feature>
<dbReference type="Proteomes" id="UP001595803">
    <property type="component" value="Unassembled WGS sequence"/>
</dbReference>
<name>A0ABV7Z8Z1_9DEIO</name>
<accession>A0ABV7Z8Z1</accession>
<gene>
    <name evidence="3" type="ORF">ACFOSB_11535</name>
</gene>
<evidence type="ECO:0000256" key="1">
    <source>
        <dbReference type="SAM" id="MobiDB-lite"/>
    </source>
</evidence>
<comment type="caution">
    <text evidence="3">The sequence shown here is derived from an EMBL/GenBank/DDBJ whole genome shotgun (WGS) entry which is preliminary data.</text>
</comment>
<dbReference type="RefSeq" id="WP_380102094.1">
    <property type="nucleotide sequence ID" value="NZ_JBHRZG010000011.1"/>
</dbReference>
<keyword evidence="2" id="KW-0812">Transmembrane</keyword>
<feature type="region of interest" description="Disordered" evidence="1">
    <location>
        <begin position="131"/>
        <end position="166"/>
    </location>
</feature>